<dbReference type="Gene3D" id="3.80.10.10">
    <property type="entry name" value="Ribonuclease Inhibitor"/>
    <property type="match status" value="3"/>
</dbReference>
<keyword evidence="5 8" id="KW-0472">Membrane</keyword>
<feature type="transmembrane region" description="Helical" evidence="8">
    <location>
        <begin position="1268"/>
        <end position="1286"/>
    </location>
</feature>
<feature type="compositionally biased region" description="Basic and acidic residues" evidence="7">
    <location>
        <begin position="177"/>
        <end position="186"/>
    </location>
</feature>
<dbReference type="PANTHER" id="PTHR48057:SF7">
    <property type="entry name" value="LEUCINE-RICH REPEAT SERINE_THREONINE-PROTEIN KINASE 1"/>
    <property type="match status" value="1"/>
</dbReference>
<feature type="region of interest" description="Disordered" evidence="7">
    <location>
        <begin position="157"/>
        <end position="191"/>
    </location>
</feature>
<keyword evidence="8" id="KW-0812">Transmembrane</keyword>
<dbReference type="Proteomes" id="UP001224775">
    <property type="component" value="Unassembled WGS sequence"/>
</dbReference>
<comment type="caution">
    <text evidence="10">The sequence shown here is derived from an EMBL/GenBank/DDBJ whole genome shotgun (WGS) entry which is preliminary data.</text>
</comment>
<evidence type="ECO:0000313" key="10">
    <source>
        <dbReference type="EMBL" id="KAK1744106.1"/>
    </source>
</evidence>
<evidence type="ECO:0000256" key="4">
    <source>
        <dbReference type="ARBA" id="ARBA00022737"/>
    </source>
</evidence>
<feature type="compositionally biased region" description="Low complexity" evidence="7">
    <location>
        <begin position="1480"/>
        <end position="1495"/>
    </location>
</feature>
<keyword evidence="4" id="KW-0677">Repeat</keyword>
<feature type="region of interest" description="Disordered" evidence="7">
    <location>
        <begin position="1479"/>
        <end position="1506"/>
    </location>
</feature>
<feature type="compositionally biased region" description="Polar residues" evidence="7">
    <location>
        <begin position="303"/>
        <end position="327"/>
    </location>
</feature>
<comment type="subcellular location">
    <subcellularLocation>
        <location evidence="1">Membrane</location>
    </subcellularLocation>
</comment>
<dbReference type="FunFam" id="3.80.10.10:FF:000400">
    <property type="entry name" value="Nuclear pore complex protein NUP107"/>
    <property type="match status" value="1"/>
</dbReference>
<dbReference type="GO" id="GO:0016020">
    <property type="term" value="C:membrane"/>
    <property type="evidence" value="ECO:0007669"/>
    <property type="project" value="UniProtKB-SubCell"/>
</dbReference>
<dbReference type="SMART" id="SM00369">
    <property type="entry name" value="LRR_TYP"/>
    <property type="match status" value="7"/>
</dbReference>
<name>A0AAD8YF72_9STRA</name>
<protein>
    <submittedName>
        <fullName evidence="10">Leucine-rich repeat protein</fullName>
    </submittedName>
</protein>
<keyword evidence="11" id="KW-1185">Reference proteome</keyword>
<keyword evidence="2" id="KW-0433">Leucine-rich repeat</keyword>
<evidence type="ECO:0000256" key="6">
    <source>
        <dbReference type="SAM" id="Coils"/>
    </source>
</evidence>
<feature type="coiled-coil region" evidence="6">
    <location>
        <begin position="1371"/>
        <end position="1433"/>
    </location>
</feature>
<evidence type="ECO:0000256" key="2">
    <source>
        <dbReference type="ARBA" id="ARBA00022614"/>
    </source>
</evidence>
<dbReference type="InterPro" id="IPR003591">
    <property type="entry name" value="Leu-rich_rpt_typical-subtyp"/>
</dbReference>
<dbReference type="EMBL" id="JATAAI010000008">
    <property type="protein sequence ID" value="KAK1744106.1"/>
    <property type="molecule type" value="Genomic_DNA"/>
</dbReference>
<dbReference type="InterPro" id="IPR001611">
    <property type="entry name" value="Leu-rich_rpt"/>
</dbReference>
<dbReference type="SUPFAM" id="SSF52047">
    <property type="entry name" value="RNI-like"/>
    <property type="match status" value="1"/>
</dbReference>
<dbReference type="InterPro" id="IPR032675">
    <property type="entry name" value="LRR_dom_sf"/>
</dbReference>
<dbReference type="FunFam" id="3.80.10.10:FF:000383">
    <property type="entry name" value="Leucine-rich repeat receptor protein kinase EMS1"/>
    <property type="match status" value="1"/>
</dbReference>
<dbReference type="Pfam" id="PF00560">
    <property type="entry name" value="LRR_1"/>
    <property type="match status" value="4"/>
</dbReference>
<proteinExistence type="predicted"/>
<keyword evidence="3" id="KW-0732">Signal</keyword>
<dbReference type="PROSITE" id="PS51450">
    <property type="entry name" value="LRR"/>
    <property type="match status" value="2"/>
</dbReference>
<feature type="region of interest" description="Disordered" evidence="7">
    <location>
        <begin position="280"/>
        <end position="327"/>
    </location>
</feature>
<dbReference type="InterPro" id="IPR052595">
    <property type="entry name" value="LRRC69/RLP"/>
</dbReference>
<keyword evidence="8" id="KW-1133">Transmembrane helix</keyword>
<feature type="transmembrane region" description="Helical" evidence="8">
    <location>
        <begin position="124"/>
        <end position="144"/>
    </location>
</feature>
<feature type="domain" description="Leucine-rich repeat-containing N-terminal plant-type" evidence="9">
    <location>
        <begin position="558"/>
        <end position="578"/>
    </location>
</feature>
<evidence type="ECO:0000256" key="5">
    <source>
        <dbReference type="ARBA" id="ARBA00023136"/>
    </source>
</evidence>
<dbReference type="SMART" id="SM00365">
    <property type="entry name" value="LRR_SD22"/>
    <property type="match status" value="4"/>
</dbReference>
<organism evidence="10 11">
    <name type="scientific">Skeletonema marinoi</name>
    <dbReference type="NCBI Taxonomy" id="267567"/>
    <lineage>
        <taxon>Eukaryota</taxon>
        <taxon>Sar</taxon>
        <taxon>Stramenopiles</taxon>
        <taxon>Ochrophyta</taxon>
        <taxon>Bacillariophyta</taxon>
        <taxon>Coscinodiscophyceae</taxon>
        <taxon>Thalassiosirophycidae</taxon>
        <taxon>Thalassiosirales</taxon>
        <taxon>Skeletonemataceae</taxon>
        <taxon>Skeletonema</taxon>
        <taxon>Skeletonema marinoi-dohrnii complex</taxon>
    </lineage>
</organism>
<feature type="compositionally biased region" description="Low complexity" evidence="7">
    <location>
        <begin position="284"/>
        <end position="302"/>
    </location>
</feature>
<keyword evidence="6" id="KW-0175">Coiled coil</keyword>
<feature type="region of interest" description="Disordered" evidence="7">
    <location>
        <begin position="93"/>
        <end position="117"/>
    </location>
</feature>
<feature type="transmembrane region" description="Helical" evidence="8">
    <location>
        <begin position="1117"/>
        <end position="1137"/>
    </location>
</feature>
<evidence type="ECO:0000256" key="8">
    <source>
        <dbReference type="SAM" id="Phobius"/>
    </source>
</evidence>
<feature type="compositionally biased region" description="Basic residues" evidence="7">
    <location>
        <begin position="96"/>
        <end position="114"/>
    </location>
</feature>
<dbReference type="Pfam" id="PF08263">
    <property type="entry name" value="LRRNT_2"/>
    <property type="match status" value="2"/>
</dbReference>
<evidence type="ECO:0000256" key="7">
    <source>
        <dbReference type="SAM" id="MobiDB-lite"/>
    </source>
</evidence>
<feature type="transmembrane region" description="Helical" evidence="8">
    <location>
        <begin position="1173"/>
        <end position="1194"/>
    </location>
</feature>
<evidence type="ECO:0000256" key="3">
    <source>
        <dbReference type="ARBA" id="ARBA00022729"/>
    </source>
</evidence>
<feature type="domain" description="Leucine-rich repeat-containing N-terminal plant-type" evidence="9">
    <location>
        <begin position="916"/>
        <end position="953"/>
    </location>
</feature>
<gene>
    <name evidence="10" type="ORF">QTG54_005703</name>
</gene>
<evidence type="ECO:0000256" key="1">
    <source>
        <dbReference type="ARBA" id="ARBA00004370"/>
    </source>
</evidence>
<dbReference type="PANTHER" id="PTHR48057">
    <property type="entry name" value="LEUCINE-RICH REPEAT SERINE/THREONINE-PROTEIN KINASE 1"/>
    <property type="match status" value="1"/>
</dbReference>
<evidence type="ECO:0000313" key="11">
    <source>
        <dbReference type="Proteomes" id="UP001224775"/>
    </source>
</evidence>
<dbReference type="InterPro" id="IPR013210">
    <property type="entry name" value="LRR_N_plant-typ"/>
</dbReference>
<feature type="transmembrane region" description="Helical" evidence="8">
    <location>
        <begin position="1229"/>
        <end position="1247"/>
    </location>
</feature>
<sequence length="1506" mass="166059">MDDTTFTSDAVSMNRRNLMGQLMAIRSSMSKENEDSRDVIKDLAKKGMTLNKEQMAAVSTEFLLSVLLDVMLIRLLDEGPTMSSDPQQLMDDAAAAKKKRKRAAKKKRYKRSKAAAKQQQKTKLVSWLGGGIISVIMMVAFSFITTPIVTLSLFQPSDGSGEGKAPPALPPSASKSLRQEDLKPDNEASTSPDIIISPLAAVVPPPVFAPTAVSNRRMKFDAMRASACLDTPNWEDAAGDGCDWYEDNDACYAADEYAGDFGPATKNCCFCDGGSHSLPPTTSPKPSNSPSISANPSTAPSITNSPTKSANPSTAPSITNSPTKSANPTQFCLDTPNWKDKYGYGCGVYEEYDACSLADEYAGVFGPATTNCCFCGGGISTCEDFRSKCREYINVLDLGFNEIGLVAPLCKEAESCSCEEAADHDVEVVTHQWGEQETFGLYNECKCDFWLHICEDTRAGEACDYAAEYCCGDYGYRFLDAGDEGYGFEYLNSPTCYCDFFNYAQEELGHKLKPKALNISKAFPDPCGQFQFVVEWNPFERASLEAIYEGTTGQNWTNSSGWMNVSVDHCQWYGITCDDRVVTSIDLRDNNLSGQFPVYTRSTYDGDLYIESDWIATKYGLANLYSLKKLDLSDNKLTGTIEYRPLYNLHSLTHFDVSGNQLNGELDALVTSSLKHVDFSNNKFTSLLSFKKYKQSYQTLRFCDVSTNEIKNDASDLLENIPPNIEQFFASNNEIYGSLPASLNSLSKLSQFDMSSNALTGSLPGFADSILSLQELDLSNQTNGFIGSIPEDLWRFQSLKILNLASNKIEGPIPPDIGKMTALEEFDLSNNLLSGQIPSQLGQLAGSLKHLGLSNNMFTGSIPSEIGQLQGATVLLKLKENNYYNSSKTAPLGLCTLRNVKEFDLANDTELCPFERNALSDFYYSTKGAEWTDSTDWLDEYASYCDWNGVTCDDSNRVKKLELRNNGLSGRLSESIGHLTLMEVLDLSDNDIKASIPKEIGLLSELTYLRLSYNAFTGTAPGVLGKLTKLQVLQLQSNRITKIPNIQLQSNLNTEMPNIPNLNEIQDKKSTFVTDCGVPSAFENTPDCEDCTMCCNAYDDCYPTEKSNIANFGYGNFAALFFACFIVICCVVALFVYRFGTSTTSTPDEDDTYALSRIGKESVYSYFVTEEPIGWLAAFATLVIQIGILAFFVMASEPKLQKDTIDIQFTWKCPRDSDVCDDKADLTKAGWAIFSLLMIAFLAKDIINGCKLIYFSSKVSTLGARIRYLIAGMGLCSITAFALYVSCCYHIEYDFCFSSSSLMHLIDNMIVRLITLDQVSTVYNSAIATSNTAIIANSVIVLFIMEIDEYTFSAVDAINEKWTEHAADKEVSKMKKEIAMQRAQIELADKEVSKMKDEIARQRAQIESQQEEIDNQRKDLRMLREAVEKIQESQTVAAVASASDSESAECEDNTGAQQVEEQVDQITMPSEAEQKIQELNAAASTSSNTTSACAAHESITTHAAES</sequence>
<reference evidence="10" key="1">
    <citation type="submission" date="2023-06" db="EMBL/GenBank/DDBJ databases">
        <title>Survivors Of The Sea: Transcriptome response of Skeletonema marinoi to long-term dormancy.</title>
        <authorList>
            <person name="Pinder M.I.M."/>
            <person name="Kourtchenko O."/>
            <person name="Robertson E.K."/>
            <person name="Larsson T."/>
            <person name="Maumus F."/>
            <person name="Osuna-Cruz C.M."/>
            <person name="Vancaester E."/>
            <person name="Stenow R."/>
            <person name="Vandepoele K."/>
            <person name="Ploug H."/>
            <person name="Bruchert V."/>
            <person name="Godhe A."/>
            <person name="Topel M."/>
        </authorList>
    </citation>
    <scope>NUCLEOTIDE SEQUENCE</scope>
    <source>
        <strain evidence="10">R05AC</strain>
    </source>
</reference>
<evidence type="ECO:0000259" key="9">
    <source>
        <dbReference type="Pfam" id="PF08263"/>
    </source>
</evidence>
<accession>A0AAD8YF72</accession>